<sequence>MRKFSVGFVQKPADFDEDKIITSVAKDFVYQASKGKLEAAQKLYGLDMPLLCADSVIAASDGTILRKAKNVEDARRILKLQSGSTVSIVSGLHYKTQKMLFVDVSATHYRFAPFEANDLEAYLESGLWQGKAGGCMVEGFCRKYILSVNGYESTAMGLQVETLLPWLEQEL</sequence>
<dbReference type="InterPro" id="IPR003697">
    <property type="entry name" value="Maf-like"/>
</dbReference>
<organism evidence="3">
    <name type="scientific">hydrothermal vent metagenome</name>
    <dbReference type="NCBI Taxonomy" id="652676"/>
    <lineage>
        <taxon>unclassified sequences</taxon>
        <taxon>metagenomes</taxon>
        <taxon>ecological metagenomes</taxon>
    </lineage>
</organism>
<gene>
    <name evidence="3" type="ORF">MNB_SV-10-1335</name>
</gene>
<dbReference type="PIRSF" id="PIRSF006305">
    <property type="entry name" value="Maf"/>
    <property type="match status" value="1"/>
</dbReference>
<dbReference type="PANTHER" id="PTHR43213">
    <property type="entry name" value="BIFUNCTIONAL DTTP/UTP PYROPHOSPHATASE/METHYLTRANSFERASE PROTEIN-RELATED"/>
    <property type="match status" value="1"/>
</dbReference>
<dbReference type="InterPro" id="IPR029001">
    <property type="entry name" value="ITPase-like_fam"/>
</dbReference>
<proteinExistence type="predicted"/>
<reference evidence="3" key="1">
    <citation type="submission" date="2016-10" db="EMBL/GenBank/DDBJ databases">
        <authorList>
            <person name="de Groot N.N."/>
        </authorList>
    </citation>
    <scope>NUCLEOTIDE SEQUENCE</scope>
</reference>
<keyword evidence="2" id="KW-0378">Hydrolase</keyword>
<dbReference type="Pfam" id="PF02545">
    <property type="entry name" value="Maf"/>
    <property type="match status" value="1"/>
</dbReference>
<dbReference type="AlphaFoldDB" id="A0A1W1CIS4"/>
<dbReference type="SUPFAM" id="SSF52972">
    <property type="entry name" value="ITPase-like"/>
    <property type="match status" value="1"/>
</dbReference>
<dbReference type="EMBL" id="FPHL01000041">
    <property type="protein sequence ID" value="SFV65780.1"/>
    <property type="molecule type" value="Genomic_DNA"/>
</dbReference>
<comment type="cofactor">
    <cofactor evidence="1">
        <name>a divalent metal cation</name>
        <dbReference type="ChEBI" id="CHEBI:60240"/>
    </cofactor>
</comment>
<name>A0A1W1CIS4_9ZZZZ</name>
<accession>A0A1W1CIS4</accession>
<evidence type="ECO:0000256" key="1">
    <source>
        <dbReference type="ARBA" id="ARBA00001968"/>
    </source>
</evidence>
<dbReference type="Gene3D" id="3.90.950.10">
    <property type="match status" value="1"/>
</dbReference>
<dbReference type="NCBIfam" id="NF003141">
    <property type="entry name" value="PRK04056.1"/>
    <property type="match status" value="1"/>
</dbReference>
<evidence type="ECO:0000256" key="2">
    <source>
        <dbReference type="ARBA" id="ARBA00022801"/>
    </source>
</evidence>
<protein>
    <submittedName>
        <fullName evidence="3">Septum formation protein Maf</fullName>
    </submittedName>
</protein>
<dbReference type="GO" id="GO:0047429">
    <property type="term" value="F:nucleoside triphosphate diphosphatase activity"/>
    <property type="evidence" value="ECO:0007669"/>
    <property type="project" value="InterPro"/>
</dbReference>
<evidence type="ECO:0000313" key="3">
    <source>
        <dbReference type="EMBL" id="SFV65780.1"/>
    </source>
</evidence>
<dbReference type="PANTHER" id="PTHR43213:SF5">
    <property type="entry name" value="BIFUNCTIONAL DTTP_UTP PYROPHOSPHATASE_METHYLTRANSFERASE PROTEIN-RELATED"/>
    <property type="match status" value="1"/>
</dbReference>